<name>A0A4Z1EHI0_9HELO</name>
<sequence length="793" mass="90095">MSGFGWSAGDIVAGLKLVWDVWKAISDGPMSAKVEAKQFFEDFYQIIQCLDDWERRDGSLAKASSLAAAPSQLQQQCVDFLSRHMQLIRTANPQTAIAKQGVPMWLKKVTFSRDQIKTLYMQISWPFERDQVLKLRTKMELYLSLATYKISASNHSVAQDTNNIVREIRTSHQELLSSNLKLVSSHLDLVSLITQNLKRVTHPLESNPEMNRIDYPMLRQLEQALAPPQPLRAVEYLHDLQHPWQDQHGEDPPNSITRSTISGQPSLLDDGIERRYVLSQRLENLAMRRVESVNSMSTTRPRGTERPVDPLISRLQDMRGQIFDAVGIQSVQSNIPAHRDHSSSRSEPENALLYELEAWNQLETRIQREILHPARISSQDPLHSTESTGEEFSFPQASPRSSGGSFCEIIGTSPTAGSPLGTSPNSQFLGIPQRNSTNTYGYSPCPHDSAGSSGHNRALSTTSISPTPSILIDPSIAVHLRYPKHAVNGFIQSIVRSENGEVIIINTISQDGCIEVRHSVDPATPSTSQSSMIPYIDNRHVDKDESHRYRVQMLGSHRLKVTKSDEVQGQKILRYSCPPTYTFYNRKGSLLLYLTKYIKSLLNLRSDFLEFHRLILLKEVKYYFDIQWIKSIKDKEYQCRLSTIRILRDAISRSRYILYFRKSSDRKSSFEEWPEPKEPKTKVITLESLDDRPLHEARKKMTRLSRNSTQGSITTIGSQESTNGAYERLQDRSGIISGKSNIKGLIIEFYDVKDCHTFWQEFTTKESIFDSIPTGTSELEISDPRYNSAELAC</sequence>
<keyword evidence="3" id="KW-1185">Reference proteome</keyword>
<dbReference type="EMBL" id="PQXH01000100">
    <property type="protein sequence ID" value="TGO11855.1"/>
    <property type="molecule type" value="Genomic_DNA"/>
</dbReference>
<dbReference type="OrthoDB" id="5400409at2759"/>
<feature type="region of interest" description="Disordered" evidence="1">
    <location>
        <begin position="377"/>
        <end position="465"/>
    </location>
</feature>
<organism evidence="2 3">
    <name type="scientific">Botrytis tulipae</name>
    <dbReference type="NCBI Taxonomy" id="87230"/>
    <lineage>
        <taxon>Eukaryota</taxon>
        <taxon>Fungi</taxon>
        <taxon>Dikarya</taxon>
        <taxon>Ascomycota</taxon>
        <taxon>Pezizomycotina</taxon>
        <taxon>Leotiomycetes</taxon>
        <taxon>Helotiales</taxon>
        <taxon>Sclerotiniaceae</taxon>
        <taxon>Botrytis</taxon>
    </lineage>
</organism>
<reference evidence="2 3" key="1">
    <citation type="submission" date="2017-12" db="EMBL/GenBank/DDBJ databases">
        <title>Comparative genomics of Botrytis spp.</title>
        <authorList>
            <person name="Valero-Jimenez C.A."/>
            <person name="Tapia P."/>
            <person name="Veloso J."/>
            <person name="Silva-Moreno E."/>
            <person name="Staats M."/>
            <person name="Valdes J.H."/>
            <person name="Van Kan J.A.L."/>
        </authorList>
    </citation>
    <scope>NUCLEOTIDE SEQUENCE [LARGE SCALE GENOMIC DNA]</scope>
    <source>
        <strain evidence="2 3">Bt9001</strain>
    </source>
</reference>
<proteinExistence type="predicted"/>
<accession>A0A4Z1EHI0</accession>
<evidence type="ECO:0000313" key="3">
    <source>
        <dbReference type="Proteomes" id="UP000297777"/>
    </source>
</evidence>
<feature type="compositionally biased region" description="Polar residues" evidence="1">
    <location>
        <begin position="254"/>
        <end position="264"/>
    </location>
</feature>
<feature type="compositionally biased region" description="Polar residues" evidence="1">
    <location>
        <begin position="412"/>
        <end position="441"/>
    </location>
</feature>
<dbReference type="Proteomes" id="UP000297777">
    <property type="component" value="Unassembled WGS sequence"/>
</dbReference>
<evidence type="ECO:0008006" key="4">
    <source>
        <dbReference type="Google" id="ProtNLM"/>
    </source>
</evidence>
<comment type="caution">
    <text evidence="2">The sequence shown here is derived from an EMBL/GenBank/DDBJ whole genome shotgun (WGS) entry which is preliminary data.</text>
</comment>
<gene>
    <name evidence="2" type="ORF">BTUL_0100g00340</name>
</gene>
<feature type="region of interest" description="Disordered" evidence="1">
    <location>
        <begin position="243"/>
        <end position="264"/>
    </location>
</feature>
<evidence type="ECO:0000256" key="1">
    <source>
        <dbReference type="SAM" id="MobiDB-lite"/>
    </source>
</evidence>
<evidence type="ECO:0000313" key="2">
    <source>
        <dbReference type="EMBL" id="TGO11855.1"/>
    </source>
</evidence>
<feature type="compositionally biased region" description="Polar residues" evidence="1">
    <location>
        <begin position="377"/>
        <end position="387"/>
    </location>
</feature>
<protein>
    <recommendedName>
        <fullName evidence="4">Fungal N-terminal domain-containing protein</fullName>
    </recommendedName>
</protein>
<feature type="compositionally biased region" description="Polar residues" evidence="1">
    <location>
        <begin position="395"/>
        <end position="404"/>
    </location>
</feature>
<dbReference type="AlphaFoldDB" id="A0A4Z1EHI0"/>